<dbReference type="AlphaFoldDB" id="A0A2I0HLQ0"/>
<evidence type="ECO:0000256" key="1">
    <source>
        <dbReference type="SAM" id="MobiDB-lite"/>
    </source>
</evidence>
<organism evidence="2 3">
    <name type="scientific">Punica granatum</name>
    <name type="common">Pomegranate</name>
    <dbReference type="NCBI Taxonomy" id="22663"/>
    <lineage>
        <taxon>Eukaryota</taxon>
        <taxon>Viridiplantae</taxon>
        <taxon>Streptophyta</taxon>
        <taxon>Embryophyta</taxon>
        <taxon>Tracheophyta</taxon>
        <taxon>Spermatophyta</taxon>
        <taxon>Magnoliopsida</taxon>
        <taxon>eudicotyledons</taxon>
        <taxon>Gunneridae</taxon>
        <taxon>Pentapetalae</taxon>
        <taxon>rosids</taxon>
        <taxon>malvids</taxon>
        <taxon>Myrtales</taxon>
        <taxon>Lythraceae</taxon>
        <taxon>Punica</taxon>
    </lineage>
</organism>
<gene>
    <name evidence="2" type="ORF">CRG98_047387</name>
</gene>
<accession>A0A2I0HLQ0</accession>
<evidence type="ECO:0000313" key="2">
    <source>
        <dbReference type="EMBL" id="PKI32216.1"/>
    </source>
</evidence>
<comment type="caution">
    <text evidence="2">The sequence shown here is derived from an EMBL/GenBank/DDBJ whole genome shotgun (WGS) entry which is preliminary data.</text>
</comment>
<feature type="region of interest" description="Disordered" evidence="1">
    <location>
        <begin position="1"/>
        <end position="99"/>
    </location>
</feature>
<keyword evidence="3" id="KW-1185">Reference proteome</keyword>
<reference evidence="2 3" key="1">
    <citation type="submission" date="2017-11" db="EMBL/GenBank/DDBJ databases">
        <title>De-novo sequencing of pomegranate (Punica granatum L.) genome.</title>
        <authorList>
            <person name="Akparov Z."/>
            <person name="Amiraslanov A."/>
            <person name="Hajiyeva S."/>
            <person name="Abbasov M."/>
            <person name="Kaur K."/>
            <person name="Hamwieh A."/>
            <person name="Solovyev V."/>
            <person name="Salamov A."/>
            <person name="Braich B."/>
            <person name="Kosarev P."/>
            <person name="Mahmoud A."/>
            <person name="Hajiyev E."/>
            <person name="Babayeva S."/>
            <person name="Izzatullayeva V."/>
            <person name="Mammadov A."/>
            <person name="Mammadov A."/>
            <person name="Sharifova S."/>
            <person name="Ojaghi J."/>
            <person name="Eynullazada K."/>
            <person name="Bayramov B."/>
            <person name="Abdulazimova A."/>
            <person name="Shahmuradov I."/>
        </authorList>
    </citation>
    <scope>NUCLEOTIDE SEQUENCE [LARGE SCALE GENOMIC DNA]</scope>
    <source>
        <strain evidence="3">cv. AG2017</strain>
        <tissue evidence="2">Leaf</tissue>
    </source>
</reference>
<proteinExistence type="predicted"/>
<protein>
    <submittedName>
        <fullName evidence="2">Uncharacterized protein</fullName>
    </submittedName>
</protein>
<dbReference type="Proteomes" id="UP000233551">
    <property type="component" value="Unassembled WGS sequence"/>
</dbReference>
<evidence type="ECO:0000313" key="3">
    <source>
        <dbReference type="Proteomes" id="UP000233551"/>
    </source>
</evidence>
<name>A0A2I0HLQ0_PUNGR</name>
<feature type="compositionally biased region" description="Basic residues" evidence="1">
    <location>
        <begin position="90"/>
        <end position="99"/>
    </location>
</feature>
<sequence length="196" mass="22104">MANGGQEPIEDLPLLPSQLDRVSQAHGGRSRGRRHSSAAGEPYDCCSAPATTCTRRGEASTGEEWPRRRKGGEESEGRRKQKGLEIYSSHGRRKTKKKRVLTVRREQRFFSDRCKVHSALSIALSNLIDHGQEHPSKFQVAGLQSMAFVLHGIAIDYDNSPDFLIMYKQMNLSGRREDDGHILIKRKTSPIKFVDF</sequence>
<dbReference type="EMBL" id="PGOL01007910">
    <property type="protein sequence ID" value="PKI32216.1"/>
    <property type="molecule type" value="Genomic_DNA"/>
</dbReference>